<keyword evidence="1" id="KW-0472">Membrane</keyword>
<comment type="caution">
    <text evidence="3">The sequence shown here is derived from an EMBL/GenBank/DDBJ whole genome shotgun (WGS) entry which is preliminary data.</text>
</comment>
<dbReference type="NCBIfam" id="TIGR03647">
    <property type="entry name" value="Na_symport_sm"/>
    <property type="match status" value="1"/>
</dbReference>
<keyword evidence="1" id="KW-0812">Transmembrane</keyword>
<name>A0A365P245_9FLAO</name>
<protein>
    <submittedName>
        <fullName evidence="3">DUF4212 domain-containing protein</fullName>
    </submittedName>
</protein>
<evidence type="ECO:0000313" key="3">
    <source>
        <dbReference type="EMBL" id="RBA28551.1"/>
    </source>
</evidence>
<gene>
    <name evidence="3" type="ORF">DPN68_05920</name>
</gene>
<feature type="domain" description="Sodium symporter small subunit" evidence="2">
    <location>
        <begin position="9"/>
        <end position="84"/>
    </location>
</feature>
<dbReference type="Proteomes" id="UP000253319">
    <property type="component" value="Unassembled WGS sequence"/>
</dbReference>
<dbReference type="Pfam" id="PF13937">
    <property type="entry name" value="DUF4212"/>
    <property type="match status" value="1"/>
</dbReference>
<dbReference type="AlphaFoldDB" id="A0A365P245"/>
<proteinExistence type="predicted"/>
<sequence>MMSSQEKATAYWKENLRYLLILLSIWFLSSYGAGILFAEQLNAFKIGGFPLGFWFAQQGSIYVFVILIFVYVRLMNKLDKKYGFDE</sequence>
<keyword evidence="4" id="KW-1185">Reference proteome</keyword>
<accession>A0A365P245</accession>
<dbReference type="EMBL" id="QLST01000006">
    <property type="protein sequence ID" value="RBA28551.1"/>
    <property type="molecule type" value="Genomic_DNA"/>
</dbReference>
<evidence type="ECO:0000313" key="4">
    <source>
        <dbReference type="Proteomes" id="UP000253319"/>
    </source>
</evidence>
<dbReference type="InterPro" id="IPR019886">
    <property type="entry name" value="Na_symporter_ssu"/>
</dbReference>
<keyword evidence="1" id="KW-1133">Transmembrane helix</keyword>
<evidence type="ECO:0000259" key="2">
    <source>
        <dbReference type="Pfam" id="PF13937"/>
    </source>
</evidence>
<evidence type="ECO:0000256" key="1">
    <source>
        <dbReference type="SAM" id="Phobius"/>
    </source>
</evidence>
<reference evidence="3 4" key="1">
    <citation type="submission" date="2018-06" db="EMBL/GenBank/DDBJ databases">
        <title>Flavobacterium tibetense sp. nov., isolated from a wetland YonghuCo on Tibetan Plateau.</title>
        <authorList>
            <person name="Xing P."/>
            <person name="Phurbu D."/>
            <person name="Lu H."/>
        </authorList>
    </citation>
    <scope>NUCLEOTIDE SEQUENCE [LARGE SCALE GENOMIC DNA]</scope>
    <source>
        <strain evidence="3 4">YH5</strain>
    </source>
</reference>
<organism evidence="3 4">
    <name type="scientific">Flavobacterium tibetense</name>
    <dbReference type="NCBI Taxonomy" id="2233533"/>
    <lineage>
        <taxon>Bacteria</taxon>
        <taxon>Pseudomonadati</taxon>
        <taxon>Bacteroidota</taxon>
        <taxon>Flavobacteriia</taxon>
        <taxon>Flavobacteriales</taxon>
        <taxon>Flavobacteriaceae</taxon>
        <taxon>Flavobacterium</taxon>
    </lineage>
</organism>
<feature type="transmembrane region" description="Helical" evidence="1">
    <location>
        <begin position="54"/>
        <end position="72"/>
    </location>
</feature>